<proteinExistence type="predicted"/>
<accession>A0A1Y1N9P0</accession>
<protein>
    <submittedName>
        <fullName evidence="2">Uncharacterized protein</fullName>
    </submittedName>
</protein>
<evidence type="ECO:0000256" key="1">
    <source>
        <dbReference type="SAM" id="MobiDB-lite"/>
    </source>
</evidence>
<organism evidence="2">
    <name type="scientific">Photinus pyralis</name>
    <name type="common">Common eastern firefly</name>
    <name type="synonym">Lampyris pyralis</name>
    <dbReference type="NCBI Taxonomy" id="7054"/>
    <lineage>
        <taxon>Eukaryota</taxon>
        <taxon>Metazoa</taxon>
        <taxon>Ecdysozoa</taxon>
        <taxon>Arthropoda</taxon>
        <taxon>Hexapoda</taxon>
        <taxon>Insecta</taxon>
        <taxon>Pterygota</taxon>
        <taxon>Neoptera</taxon>
        <taxon>Endopterygota</taxon>
        <taxon>Coleoptera</taxon>
        <taxon>Polyphaga</taxon>
        <taxon>Elateriformia</taxon>
        <taxon>Elateroidea</taxon>
        <taxon>Lampyridae</taxon>
        <taxon>Lampyrinae</taxon>
        <taxon>Photinus</taxon>
    </lineage>
</organism>
<evidence type="ECO:0000313" key="2">
    <source>
        <dbReference type="EMBL" id="JAV94644.1"/>
    </source>
</evidence>
<name>A0A1Y1N9P0_PHOPY</name>
<sequence length="100" mass="11007">MSGSIPAKAVKIASAEVSAANEGRLSHDMLAGHEAGRESPKREASPRIRPVLPALLEILESKGILMLVLRQAKGSSCQYRCFRKTVSERRRLFDQMKGTE</sequence>
<reference evidence="2" key="1">
    <citation type="journal article" date="2016" name="Sci. Rep.">
        <title>Molecular characterization of firefly nuptial gifts: a multi-omics approach sheds light on postcopulatory sexual selection.</title>
        <authorList>
            <person name="Al-Wathiqui N."/>
            <person name="Fallon T.R."/>
            <person name="South A."/>
            <person name="Weng J.K."/>
            <person name="Lewis S.M."/>
        </authorList>
    </citation>
    <scope>NUCLEOTIDE SEQUENCE</scope>
</reference>
<dbReference type="EMBL" id="GEZM01009124">
    <property type="protein sequence ID" value="JAV94644.1"/>
    <property type="molecule type" value="Transcribed_RNA"/>
</dbReference>
<feature type="compositionally biased region" description="Basic and acidic residues" evidence="1">
    <location>
        <begin position="24"/>
        <end position="46"/>
    </location>
</feature>
<dbReference type="AlphaFoldDB" id="A0A1Y1N9P0"/>
<feature type="region of interest" description="Disordered" evidence="1">
    <location>
        <begin position="23"/>
        <end position="46"/>
    </location>
</feature>